<evidence type="ECO:0000256" key="6">
    <source>
        <dbReference type="ARBA" id="ARBA00022737"/>
    </source>
</evidence>
<name>A0A8T2UYD1_CERRI</name>
<dbReference type="SMART" id="SM00239">
    <property type="entry name" value="C2"/>
    <property type="match status" value="1"/>
</dbReference>
<evidence type="ECO:0000259" key="12">
    <source>
        <dbReference type="PROSITE" id="PS50004"/>
    </source>
</evidence>
<evidence type="ECO:0000259" key="13">
    <source>
        <dbReference type="PROSITE" id="PS50035"/>
    </source>
</evidence>
<dbReference type="AlphaFoldDB" id="A0A8T2UYD1"/>
<comment type="function">
    <text evidence="11">Hydrolyzes glycerol-phospholipids at the terminal phosphodiesteric bond.</text>
</comment>
<dbReference type="Pfam" id="PF00168">
    <property type="entry name" value="C2"/>
    <property type="match status" value="1"/>
</dbReference>
<dbReference type="OrthoDB" id="14911at2759"/>
<dbReference type="PROSITE" id="PS50004">
    <property type="entry name" value="C2"/>
    <property type="match status" value="1"/>
</dbReference>
<comment type="catalytic activity">
    <reaction evidence="1 11">
        <text>a 1,2-diacyl-sn-glycero-3-phosphocholine + H2O = a 1,2-diacyl-sn-glycero-3-phosphate + choline + H(+)</text>
        <dbReference type="Rhea" id="RHEA:14445"/>
        <dbReference type="ChEBI" id="CHEBI:15354"/>
        <dbReference type="ChEBI" id="CHEBI:15377"/>
        <dbReference type="ChEBI" id="CHEBI:15378"/>
        <dbReference type="ChEBI" id="CHEBI:57643"/>
        <dbReference type="ChEBI" id="CHEBI:58608"/>
        <dbReference type="EC" id="3.1.4.4"/>
    </reaction>
</comment>
<dbReference type="EMBL" id="CM035410">
    <property type="protein sequence ID" value="KAH7437061.1"/>
    <property type="molecule type" value="Genomic_DNA"/>
</dbReference>
<keyword evidence="5" id="KW-0479">Metal-binding</keyword>
<dbReference type="Pfam" id="PF12357">
    <property type="entry name" value="PLD_C"/>
    <property type="match status" value="1"/>
</dbReference>
<dbReference type="InterPro" id="IPR015679">
    <property type="entry name" value="PLipase_D_fam"/>
</dbReference>
<evidence type="ECO:0000256" key="4">
    <source>
        <dbReference type="ARBA" id="ARBA00012027"/>
    </source>
</evidence>
<feature type="domain" description="PLD phosphodiesterase" evidence="13">
    <location>
        <begin position="358"/>
        <end position="393"/>
    </location>
</feature>
<keyword evidence="15" id="KW-1185">Reference proteome</keyword>
<evidence type="ECO:0000256" key="9">
    <source>
        <dbReference type="ARBA" id="ARBA00022963"/>
    </source>
</evidence>
<feature type="domain" description="PLD phosphodiesterase" evidence="13">
    <location>
        <begin position="702"/>
        <end position="729"/>
    </location>
</feature>
<dbReference type="OMA" id="MAEENWA"/>
<comment type="caution">
    <text evidence="14">The sequence shown here is derived from an EMBL/GenBank/DDBJ whole genome shotgun (WGS) entry which is preliminary data.</text>
</comment>
<dbReference type="InterPro" id="IPR011402">
    <property type="entry name" value="PLipase_D_pln"/>
</dbReference>
<evidence type="ECO:0000256" key="2">
    <source>
        <dbReference type="ARBA" id="ARBA00001913"/>
    </source>
</evidence>
<evidence type="ECO:0000256" key="11">
    <source>
        <dbReference type="PIRNR" id="PIRNR036470"/>
    </source>
</evidence>
<comment type="similarity">
    <text evidence="3 11">Belongs to the phospholipase D family. C2-PLD subfamily.</text>
</comment>
<protein>
    <recommendedName>
        <fullName evidence="4 11">Phospholipase D</fullName>
        <ecNumber evidence="4 11">3.1.4.4</ecNumber>
    </recommendedName>
</protein>
<keyword evidence="6" id="KW-0677">Repeat</keyword>
<dbReference type="InterPro" id="IPR024632">
    <property type="entry name" value="PLipase_D_C"/>
</dbReference>
<dbReference type="EC" id="3.1.4.4" evidence="4 11"/>
<dbReference type="PROSITE" id="PS50035">
    <property type="entry name" value="PLD"/>
    <property type="match status" value="2"/>
</dbReference>
<sequence>MDSCSQGPCRDDNVPTRDSAWKPVLLYGKLDVTIHNASNLPNMDSLTEGFRKCLTLCQPCIKTIPNVDVDHMKRRITSDPYVCVVLQDATVARTRVVRNSADPKWDEHFEILVAHTVSEVDIIVKDDDIFGAEFIGQVKIRAESLYSQEIEGSFQLCGKDGKPLKAEVKLQVSMKYCPVEKDPLYKDGVGKGPDYKGVPRAYFPLRKGGRVTLYQDAHVPDGMLPEIELEGGLKFEHRKCWEEICEAIQGAHHLVYIAGWSIYTKTKLIRKELSRDGDGVDLTLGELLKNKAHYETARVLLLVWDDKSSHSVINNVGVMGTHDEETRRFFKHSNVKCLLAPRYADTKISWFKQKVVGTLYTHHQKLVIVDAQGPGNTRQLVAYIGGLDLCDGRFDTPDHTLFKSLDTVFADDFHNPTFAKTDGSGPRQPWHDLHCKIEGAAAYDVYKNFEQRWWKAAKWHGLRMKYRKGLHWSDNVFVDLERVPWIVSPKQVKDGRPATTITSETDPETWHVQVFRSIDSGSVKGFPKRSDEIEKANLVGGKNLAIDMSIHTAYIKAIRSAQHFIYIENQYFIGSSFGWPAYKNAGANNLIPIEIALKIVSKIKANEDFRVYIVIPMWPEGVPTSTAMQEILFFQSQTMEMMYTHIANALREMGKDKDHQPTDYLNFFCLGNREMEGDKSMKPAPAADDKSPLAQVQRSRRFMIYVHAKGIIIDDEYIILGSANINQRSMDGSRDTEIAMGAYQPHYSWAQKGHHPQGQVYGYRISLWTEHLRCFEECFKRPWTLDCVKRVRDLGIENWNQYVDEKVTDMKGHLMCYPLDIQPSGKVVPMKGYETFPDIGGKIIGSSTNLPDGLTT</sequence>
<evidence type="ECO:0000256" key="8">
    <source>
        <dbReference type="ARBA" id="ARBA00022837"/>
    </source>
</evidence>
<evidence type="ECO:0000256" key="7">
    <source>
        <dbReference type="ARBA" id="ARBA00022801"/>
    </source>
</evidence>
<dbReference type="GO" id="GO:0009395">
    <property type="term" value="P:phospholipid catabolic process"/>
    <property type="evidence" value="ECO:0007669"/>
    <property type="project" value="TreeGrafter"/>
</dbReference>
<gene>
    <name evidence="14" type="ORF">KP509_05G054500</name>
</gene>
<dbReference type="GO" id="GO:0005509">
    <property type="term" value="F:calcium ion binding"/>
    <property type="evidence" value="ECO:0007669"/>
    <property type="project" value="InterPro"/>
</dbReference>
<dbReference type="Proteomes" id="UP000825935">
    <property type="component" value="Chromosome 5"/>
</dbReference>
<proteinExistence type="inferred from homology"/>
<dbReference type="CDD" id="cd04015">
    <property type="entry name" value="C2_plant_PLD"/>
    <property type="match status" value="1"/>
</dbReference>
<dbReference type="SUPFAM" id="SSF56024">
    <property type="entry name" value="Phospholipase D/nuclease"/>
    <property type="match status" value="2"/>
</dbReference>
<keyword evidence="9 11" id="KW-0442">Lipid degradation</keyword>
<reference evidence="14" key="1">
    <citation type="submission" date="2021-08" db="EMBL/GenBank/DDBJ databases">
        <title>WGS assembly of Ceratopteris richardii.</title>
        <authorList>
            <person name="Marchant D.B."/>
            <person name="Chen G."/>
            <person name="Jenkins J."/>
            <person name="Shu S."/>
            <person name="Leebens-Mack J."/>
            <person name="Grimwood J."/>
            <person name="Schmutz J."/>
            <person name="Soltis P."/>
            <person name="Soltis D."/>
            <person name="Chen Z.-H."/>
        </authorList>
    </citation>
    <scope>NUCLEOTIDE SEQUENCE</scope>
    <source>
        <strain evidence="14">Whitten #5841</strain>
        <tissue evidence="14">Leaf</tissue>
    </source>
</reference>
<dbReference type="Gene3D" id="3.30.870.10">
    <property type="entry name" value="Endonuclease Chain A"/>
    <property type="match status" value="2"/>
</dbReference>
<dbReference type="GO" id="GO:0005886">
    <property type="term" value="C:plasma membrane"/>
    <property type="evidence" value="ECO:0007669"/>
    <property type="project" value="TreeGrafter"/>
</dbReference>
<evidence type="ECO:0000256" key="3">
    <source>
        <dbReference type="ARBA" id="ARBA00010683"/>
    </source>
</evidence>
<evidence type="ECO:0000313" key="15">
    <source>
        <dbReference type="Proteomes" id="UP000825935"/>
    </source>
</evidence>
<accession>A0A8T2UYD1</accession>
<dbReference type="SUPFAM" id="SSF49562">
    <property type="entry name" value="C2 domain (Calcium/lipid-binding domain, CaLB)"/>
    <property type="match status" value="1"/>
</dbReference>
<dbReference type="GO" id="GO:0046470">
    <property type="term" value="P:phosphatidylcholine metabolic process"/>
    <property type="evidence" value="ECO:0007669"/>
    <property type="project" value="InterPro"/>
</dbReference>
<dbReference type="PANTHER" id="PTHR18896">
    <property type="entry name" value="PHOSPHOLIPASE D"/>
    <property type="match status" value="1"/>
</dbReference>
<dbReference type="SMART" id="SM00155">
    <property type="entry name" value="PLDc"/>
    <property type="match status" value="2"/>
</dbReference>
<dbReference type="EMBL" id="CM035410">
    <property type="protein sequence ID" value="KAH7437059.1"/>
    <property type="molecule type" value="Genomic_DNA"/>
</dbReference>
<evidence type="ECO:0000256" key="5">
    <source>
        <dbReference type="ARBA" id="ARBA00022723"/>
    </source>
</evidence>
<dbReference type="GO" id="GO:0004630">
    <property type="term" value="F:phospholipase D activity"/>
    <property type="evidence" value="ECO:0007669"/>
    <property type="project" value="UniProtKB-EC"/>
</dbReference>
<evidence type="ECO:0000313" key="14">
    <source>
        <dbReference type="EMBL" id="KAH7437059.1"/>
    </source>
</evidence>
<dbReference type="FunFam" id="3.30.870.10:FF:000025">
    <property type="entry name" value="Phospholipase D delta"/>
    <property type="match status" value="1"/>
</dbReference>
<keyword evidence="10" id="KW-0443">Lipid metabolism</keyword>
<comment type="cofactor">
    <cofactor evidence="2 11">
        <name>Ca(2+)</name>
        <dbReference type="ChEBI" id="CHEBI:29108"/>
    </cofactor>
</comment>
<keyword evidence="7 11" id="KW-0378">Hydrolase</keyword>
<dbReference type="InterPro" id="IPR001736">
    <property type="entry name" value="PLipase_D/transphosphatidylase"/>
</dbReference>
<evidence type="ECO:0000256" key="1">
    <source>
        <dbReference type="ARBA" id="ARBA00000798"/>
    </source>
</evidence>
<evidence type="ECO:0000256" key="10">
    <source>
        <dbReference type="ARBA" id="ARBA00023098"/>
    </source>
</evidence>
<keyword evidence="8 11" id="KW-0106">Calcium</keyword>
<dbReference type="Gene3D" id="2.60.40.150">
    <property type="entry name" value="C2 domain"/>
    <property type="match status" value="1"/>
</dbReference>
<dbReference type="InterPro" id="IPR035892">
    <property type="entry name" value="C2_domain_sf"/>
</dbReference>
<dbReference type="PIRSF" id="PIRSF036470">
    <property type="entry name" value="PLD_plant"/>
    <property type="match status" value="1"/>
</dbReference>
<organism evidence="14 15">
    <name type="scientific">Ceratopteris richardii</name>
    <name type="common">Triangle waterfern</name>
    <dbReference type="NCBI Taxonomy" id="49495"/>
    <lineage>
        <taxon>Eukaryota</taxon>
        <taxon>Viridiplantae</taxon>
        <taxon>Streptophyta</taxon>
        <taxon>Embryophyta</taxon>
        <taxon>Tracheophyta</taxon>
        <taxon>Polypodiopsida</taxon>
        <taxon>Polypodiidae</taxon>
        <taxon>Polypodiales</taxon>
        <taxon>Pteridineae</taxon>
        <taxon>Pteridaceae</taxon>
        <taxon>Parkerioideae</taxon>
        <taxon>Ceratopteris</taxon>
    </lineage>
</organism>
<feature type="domain" description="C2" evidence="12">
    <location>
        <begin position="11"/>
        <end position="158"/>
    </location>
</feature>
<dbReference type="EMBL" id="CM035410">
    <property type="protein sequence ID" value="KAH7437062.1"/>
    <property type="molecule type" value="Genomic_DNA"/>
</dbReference>
<dbReference type="InterPro" id="IPR000008">
    <property type="entry name" value="C2_dom"/>
</dbReference>
<dbReference type="Pfam" id="PF00614">
    <property type="entry name" value="PLDc"/>
    <property type="match status" value="2"/>
</dbReference>
<dbReference type="PANTHER" id="PTHR18896:SF60">
    <property type="entry name" value="PHOSPHOLIPASE D"/>
    <property type="match status" value="1"/>
</dbReference>